<feature type="compositionally biased region" description="Polar residues" evidence="2">
    <location>
        <begin position="358"/>
        <end position="374"/>
    </location>
</feature>
<feature type="region of interest" description="Disordered" evidence="2">
    <location>
        <begin position="193"/>
        <end position="225"/>
    </location>
</feature>
<dbReference type="EMBL" id="RRYP01018770">
    <property type="protein sequence ID" value="TNV73497.1"/>
    <property type="molecule type" value="Genomic_DNA"/>
</dbReference>
<feature type="coiled-coil region" evidence="1">
    <location>
        <begin position="38"/>
        <end position="65"/>
    </location>
</feature>
<evidence type="ECO:0000256" key="1">
    <source>
        <dbReference type="SAM" id="Coils"/>
    </source>
</evidence>
<feature type="region of interest" description="Disordered" evidence="2">
    <location>
        <begin position="238"/>
        <end position="331"/>
    </location>
</feature>
<evidence type="ECO:0000256" key="2">
    <source>
        <dbReference type="SAM" id="MobiDB-lite"/>
    </source>
</evidence>
<feature type="compositionally biased region" description="Polar residues" evidence="2">
    <location>
        <begin position="311"/>
        <end position="324"/>
    </location>
</feature>
<keyword evidence="1" id="KW-0175">Coiled coil</keyword>
<sequence length="498" mass="57793">MLQVSGSFLIQLQNRLTQELCDKARMYEDVKASSDKMKGEYELRVAELQSQVEALKLEKAQSNLQMNDEGKQVDKKNESIVEVPVHIAEKKSSQNYYLESLMLQNDQIQLEIKKLQQHINKQTVEENKKEEKAGISEHIFDLYIQLKDILKTTDYGKELKQMYFKAVKEETSQLLESCLKALLHLLRVAEEEEVSQTAEEPAMRESELASNKSPGSPIKDDLSLRRESLDQDYQRYIKSISDEEESPKRLSNSPPQREEKVLQRVKQDNLKGQYLSRQSAKDQPQLRNGRESQQSRSSKQSVEEKRRFNKTKQNQENFSHNSRPQELPRKSSLKKLAQIPNPNEQQYSTNIQIYNDQHQNPFQKPSKPQYQPNYETMERQPDSRLEYYDGPIQSNHRRHSSQSSQASFGVAPARQSKAYQHRVQKQPKGPENLSIQNHGDSSYAALQLAKLHSQIQTPTFEMHSHQESNQRHKFIKTDNIKSTNAHGLPSGQVKHRIK</sequence>
<evidence type="ECO:0000313" key="4">
    <source>
        <dbReference type="Proteomes" id="UP000785679"/>
    </source>
</evidence>
<keyword evidence="4" id="KW-1185">Reference proteome</keyword>
<dbReference type="Proteomes" id="UP000785679">
    <property type="component" value="Unassembled WGS sequence"/>
</dbReference>
<organism evidence="3 4">
    <name type="scientific">Halteria grandinella</name>
    <dbReference type="NCBI Taxonomy" id="5974"/>
    <lineage>
        <taxon>Eukaryota</taxon>
        <taxon>Sar</taxon>
        <taxon>Alveolata</taxon>
        <taxon>Ciliophora</taxon>
        <taxon>Intramacronucleata</taxon>
        <taxon>Spirotrichea</taxon>
        <taxon>Stichotrichia</taxon>
        <taxon>Sporadotrichida</taxon>
        <taxon>Halteriidae</taxon>
        <taxon>Halteria</taxon>
    </lineage>
</organism>
<feature type="compositionally biased region" description="Polar residues" evidence="2">
    <location>
        <begin position="275"/>
        <end position="286"/>
    </location>
</feature>
<feature type="coiled-coil region" evidence="1">
    <location>
        <begin position="98"/>
        <end position="132"/>
    </location>
</feature>
<name>A0A8J8NEH5_HALGN</name>
<comment type="caution">
    <text evidence="3">The sequence shown here is derived from an EMBL/GenBank/DDBJ whole genome shotgun (WGS) entry which is preliminary data.</text>
</comment>
<feature type="compositionally biased region" description="Basic and acidic residues" evidence="2">
    <location>
        <begin position="256"/>
        <end position="269"/>
    </location>
</feature>
<protein>
    <submittedName>
        <fullName evidence="3">Uncharacterized protein</fullName>
    </submittedName>
</protein>
<gene>
    <name evidence="3" type="ORF">FGO68_gene13388</name>
</gene>
<dbReference type="AlphaFoldDB" id="A0A8J8NEH5"/>
<evidence type="ECO:0000313" key="3">
    <source>
        <dbReference type="EMBL" id="TNV73497.1"/>
    </source>
</evidence>
<proteinExistence type="predicted"/>
<feature type="compositionally biased region" description="Basic and acidic residues" evidence="2">
    <location>
        <begin position="376"/>
        <end position="387"/>
    </location>
</feature>
<accession>A0A8J8NEH5</accession>
<feature type="compositionally biased region" description="Low complexity" evidence="2">
    <location>
        <begin position="291"/>
        <end position="300"/>
    </location>
</feature>
<feature type="region of interest" description="Disordered" evidence="2">
    <location>
        <begin position="358"/>
        <end position="437"/>
    </location>
</feature>
<reference evidence="3" key="1">
    <citation type="submission" date="2019-06" db="EMBL/GenBank/DDBJ databases">
        <authorList>
            <person name="Zheng W."/>
        </authorList>
    </citation>
    <scope>NUCLEOTIDE SEQUENCE</scope>
    <source>
        <strain evidence="3">QDHG01</strain>
    </source>
</reference>